<dbReference type="PANTHER" id="PTHR11766:SF1">
    <property type="entry name" value="TYROSINE--TRNA LIGASE"/>
    <property type="match status" value="1"/>
</dbReference>
<dbReference type="InterPro" id="IPR024088">
    <property type="entry name" value="Tyr-tRNA-ligase_bac-type"/>
</dbReference>
<protein>
    <recommendedName>
        <fullName evidence="1 8">Tyrosine--tRNA ligase</fullName>
        <ecNumber evidence="1 8">6.1.1.1</ecNumber>
    </recommendedName>
</protein>
<keyword evidence="2 9" id="KW-0436">Ligase</keyword>
<dbReference type="InterPro" id="IPR014729">
    <property type="entry name" value="Rossmann-like_a/b/a_fold"/>
</dbReference>
<dbReference type="EMBL" id="BAAAXZ010000108">
    <property type="protein sequence ID" value="GAA2930765.1"/>
    <property type="molecule type" value="Genomic_DNA"/>
</dbReference>
<dbReference type="Pfam" id="PF00579">
    <property type="entry name" value="tRNA-synt_1b"/>
    <property type="match status" value="1"/>
</dbReference>
<evidence type="ECO:0000313" key="11">
    <source>
        <dbReference type="EMBL" id="GAA2930765.1"/>
    </source>
</evidence>
<dbReference type="EC" id="6.1.1.1" evidence="1 8"/>
<feature type="compositionally biased region" description="Low complexity" evidence="10">
    <location>
        <begin position="451"/>
        <end position="462"/>
    </location>
</feature>
<evidence type="ECO:0000256" key="4">
    <source>
        <dbReference type="ARBA" id="ARBA00022840"/>
    </source>
</evidence>
<feature type="compositionally biased region" description="Basic residues" evidence="10">
    <location>
        <begin position="258"/>
        <end position="270"/>
    </location>
</feature>
<accession>A0ABN3WZ83</accession>
<evidence type="ECO:0000256" key="5">
    <source>
        <dbReference type="ARBA" id="ARBA00022917"/>
    </source>
</evidence>
<keyword evidence="4 9" id="KW-0067">ATP-binding</keyword>
<dbReference type="Gene3D" id="3.40.50.620">
    <property type="entry name" value="HUPs"/>
    <property type="match status" value="1"/>
</dbReference>
<sequence length="546" mass="57961">MTRLGESVARASELLAQDLSTDSTVEQLLTETKARRYLDLRDLSPEEQAALIAGRAVEVLPGREKLAERIGERRAAGKGLHIKLGIDPTAADVHLGHTVPMIVLSRFQRMGHDVTLLIGDFTAKIGDPTGRTAERPPLTDADIEKNLAGYREQVRPFFDFDAVRFVQNSEWLSPYTFPELLSLLSQVPVSQLLQREDFRNRLASGSGLTMSELLYPGRPGPGLRGPGLRRGAGRRRPAAQPADGPQADGAARAAATAGRHHAAHRGHGRHRREDVQVQGQLRRPERHRRRRLRQDHVRAGPAHGAVPQGVDGVDGRGDLPRAVPDRGALTAPDGPQEGPRGRGRGRAVRRRGRDGRAGGLIAQFSKKSFTDVEALPVVEVAEHGAGAGDRCPQQVLGFQPSASAARRVAKQNGLRLVVETGSGQQAIVLAESDAIRPARGGRSGAAGQGPGSAPMRGVSTSRRGARSRRSAGCSRGFSLPPPRPFTPVPQGCAPAGPRRRAARAGTALRAVGGAPPLHPTGDPGESSALCTPARDSVPGSLKCPAG</sequence>
<comment type="similarity">
    <text evidence="9">Belongs to the class-I aminoacyl-tRNA synthetase family.</text>
</comment>
<comment type="caution">
    <text evidence="11">The sequence shown here is derived from an EMBL/GenBank/DDBJ whole genome shotgun (WGS) entry which is preliminary data.</text>
</comment>
<name>A0ABN3WZ83_STRTU</name>
<feature type="compositionally biased region" description="Basic residues" evidence="10">
    <location>
        <begin position="341"/>
        <end position="353"/>
    </location>
</feature>
<evidence type="ECO:0000256" key="7">
    <source>
        <dbReference type="ARBA" id="ARBA00048248"/>
    </source>
</evidence>
<keyword evidence="5 9" id="KW-0648">Protein biosynthesis</keyword>
<feature type="compositionally biased region" description="Low complexity" evidence="10">
    <location>
        <begin position="503"/>
        <end position="514"/>
    </location>
</feature>
<gene>
    <name evidence="11" type="ORF">GCM10020221_28210</name>
</gene>
<evidence type="ECO:0000313" key="12">
    <source>
        <dbReference type="Proteomes" id="UP001501102"/>
    </source>
</evidence>
<comment type="catalytic activity">
    <reaction evidence="7">
        <text>tRNA(Tyr) + L-tyrosine + ATP = L-tyrosyl-tRNA(Tyr) + AMP + diphosphate + H(+)</text>
        <dbReference type="Rhea" id="RHEA:10220"/>
        <dbReference type="Rhea" id="RHEA-COMP:9706"/>
        <dbReference type="Rhea" id="RHEA-COMP:9707"/>
        <dbReference type="ChEBI" id="CHEBI:15378"/>
        <dbReference type="ChEBI" id="CHEBI:30616"/>
        <dbReference type="ChEBI" id="CHEBI:33019"/>
        <dbReference type="ChEBI" id="CHEBI:58315"/>
        <dbReference type="ChEBI" id="CHEBI:78442"/>
        <dbReference type="ChEBI" id="CHEBI:78536"/>
        <dbReference type="ChEBI" id="CHEBI:456215"/>
        <dbReference type="EC" id="6.1.1.1"/>
    </reaction>
</comment>
<dbReference type="SUPFAM" id="SSF52374">
    <property type="entry name" value="Nucleotidylyl transferase"/>
    <property type="match status" value="1"/>
</dbReference>
<feature type="region of interest" description="Disordered" evidence="10">
    <location>
        <begin position="210"/>
        <end position="357"/>
    </location>
</feature>
<evidence type="ECO:0000256" key="6">
    <source>
        <dbReference type="ARBA" id="ARBA00023146"/>
    </source>
</evidence>
<dbReference type="PANTHER" id="PTHR11766">
    <property type="entry name" value="TYROSYL-TRNA SYNTHETASE"/>
    <property type="match status" value="1"/>
</dbReference>
<reference evidence="11 12" key="1">
    <citation type="journal article" date="2019" name="Int. J. Syst. Evol. Microbiol.">
        <title>The Global Catalogue of Microorganisms (GCM) 10K type strain sequencing project: providing services to taxonomists for standard genome sequencing and annotation.</title>
        <authorList>
            <consortium name="The Broad Institute Genomics Platform"/>
            <consortium name="The Broad Institute Genome Sequencing Center for Infectious Disease"/>
            <person name="Wu L."/>
            <person name="Ma J."/>
        </authorList>
    </citation>
    <scope>NUCLEOTIDE SEQUENCE [LARGE SCALE GENOMIC DNA]</scope>
    <source>
        <strain evidence="11 12">JCM 4087</strain>
    </source>
</reference>
<evidence type="ECO:0000256" key="2">
    <source>
        <dbReference type="ARBA" id="ARBA00022598"/>
    </source>
</evidence>
<keyword evidence="12" id="KW-1185">Reference proteome</keyword>
<dbReference type="InterPro" id="IPR001412">
    <property type="entry name" value="aa-tRNA-synth_I_CS"/>
</dbReference>
<feature type="compositionally biased region" description="Gly residues" evidence="10">
    <location>
        <begin position="441"/>
        <end position="450"/>
    </location>
</feature>
<dbReference type="InterPro" id="IPR002305">
    <property type="entry name" value="aa-tRNA-synth_Ic"/>
</dbReference>
<feature type="compositionally biased region" description="Low complexity" evidence="10">
    <location>
        <begin position="238"/>
        <end position="257"/>
    </location>
</feature>
<evidence type="ECO:0000256" key="9">
    <source>
        <dbReference type="RuleBase" id="RU363036"/>
    </source>
</evidence>
<keyword evidence="3 9" id="KW-0547">Nucleotide-binding</keyword>
<evidence type="ECO:0000256" key="3">
    <source>
        <dbReference type="ARBA" id="ARBA00022741"/>
    </source>
</evidence>
<dbReference type="PROSITE" id="PS00178">
    <property type="entry name" value="AA_TRNA_LIGASE_I"/>
    <property type="match status" value="1"/>
</dbReference>
<dbReference type="Proteomes" id="UP001501102">
    <property type="component" value="Unassembled WGS sequence"/>
</dbReference>
<dbReference type="NCBIfam" id="TIGR00234">
    <property type="entry name" value="tyrS"/>
    <property type="match status" value="1"/>
</dbReference>
<feature type="compositionally biased region" description="Gly residues" evidence="10">
    <location>
        <begin position="220"/>
        <end position="230"/>
    </location>
</feature>
<evidence type="ECO:0000256" key="10">
    <source>
        <dbReference type="SAM" id="MobiDB-lite"/>
    </source>
</evidence>
<feature type="compositionally biased region" description="Basic residues" evidence="10">
    <location>
        <begin position="284"/>
        <end position="293"/>
    </location>
</feature>
<proteinExistence type="inferred from homology"/>
<organism evidence="11 12">
    <name type="scientific">Streptomyces thioluteus</name>
    <dbReference type="NCBI Taxonomy" id="66431"/>
    <lineage>
        <taxon>Bacteria</taxon>
        <taxon>Bacillati</taxon>
        <taxon>Actinomycetota</taxon>
        <taxon>Actinomycetes</taxon>
        <taxon>Kitasatosporales</taxon>
        <taxon>Streptomycetaceae</taxon>
        <taxon>Streptomyces</taxon>
    </lineage>
</organism>
<feature type="region of interest" description="Disordered" evidence="10">
    <location>
        <begin position="437"/>
        <end position="546"/>
    </location>
</feature>
<keyword evidence="6 9" id="KW-0030">Aminoacyl-tRNA synthetase</keyword>
<dbReference type="InterPro" id="IPR002307">
    <property type="entry name" value="Tyr-tRNA-ligase"/>
</dbReference>
<evidence type="ECO:0000256" key="8">
    <source>
        <dbReference type="NCBIfam" id="TIGR00234"/>
    </source>
</evidence>
<evidence type="ECO:0000256" key="1">
    <source>
        <dbReference type="ARBA" id="ARBA00013160"/>
    </source>
</evidence>